<feature type="transmembrane region" description="Helical" evidence="2">
    <location>
        <begin position="332"/>
        <end position="350"/>
    </location>
</feature>
<accession>A0A166I682</accession>
<feature type="compositionally biased region" description="Basic and acidic residues" evidence="1">
    <location>
        <begin position="29"/>
        <end position="38"/>
    </location>
</feature>
<organism evidence="3 4">
    <name type="scientific">Sistotremastrum suecicum HHB10207 ss-3</name>
    <dbReference type="NCBI Taxonomy" id="1314776"/>
    <lineage>
        <taxon>Eukaryota</taxon>
        <taxon>Fungi</taxon>
        <taxon>Dikarya</taxon>
        <taxon>Basidiomycota</taxon>
        <taxon>Agaricomycotina</taxon>
        <taxon>Agaricomycetes</taxon>
        <taxon>Sistotremastrales</taxon>
        <taxon>Sistotremastraceae</taxon>
        <taxon>Sistotremastrum</taxon>
    </lineage>
</organism>
<feature type="compositionally biased region" description="Basic and acidic residues" evidence="1">
    <location>
        <begin position="221"/>
        <end position="230"/>
    </location>
</feature>
<sequence length="459" mass="51462">MAPVSPDSERRPMIRVNSVRHSYSGTPRHFKEGADERPMSPSSDVSTFSYLLAQFPMSRRSPFRTSGFSARAESDILGQLEDLTPDPTEEALIDTSPLPTPLRPHSLSGSARSALLLPLAPESPMLSPWLEMTTLKDLNKPSDPIHALKSVQNETQYIIPNFLGVGDCLIYPNMKRSATSPARMMNARHPPSRTRRWSSPVSANFASLGHSRKPSSSDLVSSEKESKSDPPIEETETIIPRIRLRRHRTFENLPDAVNEKRSRRASFTSESMELDEEFRRLSLDVKRVRRKNTLQSAPPRWSRDGHKMVAIPQSPAVPDVARPTSPARSHPMVPLQFIVFMLVLFVPWWAQLGTWAGRWDTMTLIQHSPIVATGPKRTPTRRFPSLLASYMAMRSALSSSMVLLLDSNATLPISTPNRNSTRRNLSRRQRRRFVVLGTALSLISISGISVAVWASLKHN</sequence>
<keyword evidence="2" id="KW-0812">Transmembrane</keyword>
<gene>
    <name evidence="3" type="ORF">SISSUDRAFT_1040469</name>
</gene>
<keyword evidence="4" id="KW-1185">Reference proteome</keyword>
<evidence type="ECO:0000256" key="1">
    <source>
        <dbReference type="SAM" id="MobiDB-lite"/>
    </source>
</evidence>
<dbReference type="Proteomes" id="UP000076798">
    <property type="component" value="Unassembled WGS sequence"/>
</dbReference>
<protein>
    <submittedName>
        <fullName evidence="3">Uncharacterized protein</fullName>
    </submittedName>
</protein>
<keyword evidence="2" id="KW-0472">Membrane</keyword>
<name>A0A166I682_9AGAM</name>
<reference evidence="3 4" key="1">
    <citation type="journal article" date="2016" name="Mol. Biol. Evol.">
        <title>Comparative Genomics of Early-Diverging Mushroom-Forming Fungi Provides Insights into the Origins of Lignocellulose Decay Capabilities.</title>
        <authorList>
            <person name="Nagy L.G."/>
            <person name="Riley R."/>
            <person name="Tritt A."/>
            <person name="Adam C."/>
            <person name="Daum C."/>
            <person name="Floudas D."/>
            <person name="Sun H."/>
            <person name="Yadav J.S."/>
            <person name="Pangilinan J."/>
            <person name="Larsson K.H."/>
            <person name="Matsuura K."/>
            <person name="Barry K."/>
            <person name="Labutti K."/>
            <person name="Kuo R."/>
            <person name="Ohm R.A."/>
            <person name="Bhattacharya S.S."/>
            <person name="Shirouzu T."/>
            <person name="Yoshinaga Y."/>
            <person name="Martin F.M."/>
            <person name="Grigoriev I.V."/>
            <person name="Hibbett D.S."/>
        </authorList>
    </citation>
    <scope>NUCLEOTIDE SEQUENCE [LARGE SCALE GENOMIC DNA]</scope>
    <source>
        <strain evidence="3 4">HHB10207 ss-3</strain>
    </source>
</reference>
<feature type="transmembrane region" description="Helical" evidence="2">
    <location>
        <begin position="433"/>
        <end position="456"/>
    </location>
</feature>
<dbReference type="AlphaFoldDB" id="A0A166I682"/>
<feature type="region of interest" description="Disordered" evidence="1">
    <location>
        <begin position="180"/>
        <end position="233"/>
    </location>
</feature>
<evidence type="ECO:0000256" key="2">
    <source>
        <dbReference type="SAM" id="Phobius"/>
    </source>
</evidence>
<keyword evidence="2" id="KW-1133">Transmembrane helix</keyword>
<feature type="region of interest" description="Disordered" evidence="1">
    <location>
        <begin position="1"/>
        <end position="43"/>
    </location>
</feature>
<evidence type="ECO:0000313" key="3">
    <source>
        <dbReference type="EMBL" id="KZT43437.1"/>
    </source>
</evidence>
<dbReference type="EMBL" id="KV428008">
    <property type="protein sequence ID" value="KZT43437.1"/>
    <property type="molecule type" value="Genomic_DNA"/>
</dbReference>
<proteinExistence type="predicted"/>
<evidence type="ECO:0000313" key="4">
    <source>
        <dbReference type="Proteomes" id="UP000076798"/>
    </source>
</evidence>